<dbReference type="PANTHER" id="PTHR42878">
    <property type="entry name" value="TWO-COMPONENT HISTIDINE KINASE"/>
    <property type="match status" value="1"/>
</dbReference>
<dbReference type="SUPFAM" id="SSF55874">
    <property type="entry name" value="ATPase domain of HSP90 chaperone/DNA topoisomerase II/histidine kinase"/>
    <property type="match status" value="1"/>
</dbReference>
<evidence type="ECO:0000313" key="8">
    <source>
        <dbReference type="Proteomes" id="UP000266292"/>
    </source>
</evidence>
<dbReference type="OrthoDB" id="9766459at2"/>
<evidence type="ECO:0000313" key="7">
    <source>
        <dbReference type="EMBL" id="ARS35370.1"/>
    </source>
</evidence>
<dbReference type="EMBL" id="CP021235">
    <property type="protein sequence ID" value="ARS35370.1"/>
    <property type="molecule type" value="Genomic_DNA"/>
</dbReference>
<dbReference type="GO" id="GO:0007234">
    <property type="term" value="P:osmosensory signaling via phosphorelay pathway"/>
    <property type="evidence" value="ECO:0007669"/>
    <property type="project" value="TreeGrafter"/>
</dbReference>
<dbReference type="PANTHER" id="PTHR42878:SF15">
    <property type="entry name" value="BACTERIOPHYTOCHROME"/>
    <property type="match status" value="1"/>
</dbReference>
<proteinExistence type="predicted"/>
<evidence type="ECO:0000256" key="5">
    <source>
        <dbReference type="ARBA" id="ARBA00022777"/>
    </source>
</evidence>
<dbReference type="SMART" id="SM00388">
    <property type="entry name" value="HisKA"/>
    <property type="match status" value="1"/>
</dbReference>
<comment type="catalytic activity">
    <reaction evidence="1">
        <text>ATP + protein L-histidine = ADP + protein N-phospho-L-histidine.</text>
        <dbReference type="EC" id="2.7.13.3"/>
    </reaction>
</comment>
<keyword evidence="4" id="KW-0808">Transferase</keyword>
<dbReference type="InterPro" id="IPR003594">
    <property type="entry name" value="HATPase_dom"/>
</dbReference>
<keyword evidence="8" id="KW-1185">Reference proteome</keyword>
<dbReference type="KEGG" id="pact:CA264_07915"/>
<dbReference type="EC" id="2.7.13.3" evidence="2"/>
<evidence type="ECO:0000256" key="2">
    <source>
        <dbReference type="ARBA" id="ARBA00012438"/>
    </source>
</evidence>
<reference evidence="8" key="1">
    <citation type="submission" date="2017-05" db="EMBL/GenBank/DDBJ databases">
        <authorList>
            <person name="Ray J."/>
            <person name="Price M."/>
            <person name="Deutschbauer A."/>
        </authorList>
    </citation>
    <scope>NUCLEOTIDE SEQUENCE [LARGE SCALE GENOMIC DNA]</scope>
    <source>
        <strain evidence="8">DSM 19842</strain>
    </source>
</reference>
<dbReference type="STRING" id="709015.GCA_000472485_01589"/>
<dbReference type="GO" id="GO:0000156">
    <property type="term" value="F:phosphorelay response regulator activity"/>
    <property type="evidence" value="ECO:0007669"/>
    <property type="project" value="TreeGrafter"/>
</dbReference>
<dbReference type="InterPro" id="IPR036890">
    <property type="entry name" value="HATPase_C_sf"/>
</dbReference>
<evidence type="ECO:0000256" key="4">
    <source>
        <dbReference type="ARBA" id="ARBA00022679"/>
    </source>
</evidence>
<accession>A0A1X9YR65</accession>
<sequence>MEHQPLSCPEQLAQLQKEFDEFAYIVSHDLKAPVRAISNLSSWIEEDLGSDLAPDVKQNIDLLRNRTTRMERMIEALLQYSRVTRMELEVVVTDLTRLLQELQDELPAHVQLELPTSLPVLLTYKAKLRQVLRSLLQNAATFTDKDYPTIVVRVQEQAQQLVFEVEDDGCGIPEEALGSVFNLFYTVSPKDSVDTIGAGLAISKKIVQFAGGTIKAETNARKGTTVRFTWPKVSEPDQQDLHYHE</sequence>
<gene>
    <name evidence="7" type="ORF">CA264_07915</name>
</gene>
<dbReference type="RefSeq" id="WP_025606134.1">
    <property type="nucleotide sequence ID" value="NZ_CP021235.1"/>
</dbReference>
<dbReference type="Pfam" id="PF00512">
    <property type="entry name" value="HisKA"/>
    <property type="match status" value="1"/>
</dbReference>
<dbReference type="CDD" id="cd00075">
    <property type="entry name" value="HATPase"/>
    <property type="match status" value="1"/>
</dbReference>
<feature type="domain" description="Histidine kinase" evidence="6">
    <location>
        <begin position="25"/>
        <end position="234"/>
    </location>
</feature>
<dbReference type="SUPFAM" id="SSF47384">
    <property type="entry name" value="Homodimeric domain of signal transducing histidine kinase"/>
    <property type="match status" value="1"/>
</dbReference>
<dbReference type="Gene3D" id="3.30.565.10">
    <property type="entry name" value="Histidine kinase-like ATPase, C-terminal domain"/>
    <property type="match status" value="1"/>
</dbReference>
<dbReference type="InterPro" id="IPR003661">
    <property type="entry name" value="HisK_dim/P_dom"/>
</dbReference>
<dbReference type="AlphaFoldDB" id="A0A1X9YR65"/>
<dbReference type="CDD" id="cd00082">
    <property type="entry name" value="HisKA"/>
    <property type="match status" value="1"/>
</dbReference>
<name>A0A1X9YR65_9BACT</name>
<dbReference type="InterPro" id="IPR004358">
    <property type="entry name" value="Sig_transdc_His_kin-like_C"/>
</dbReference>
<protein>
    <recommendedName>
        <fullName evidence="2">histidine kinase</fullName>
        <ecNumber evidence="2">2.7.13.3</ecNumber>
    </recommendedName>
</protein>
<evidence type="ECO:0000256" key="1">
    <source>
        <dbReference type="ARBA" id="ARBA00000085"/>
    </source>
</evidence>
<dbReference type="PROSITE" id="PS50109">
    <property type="entry name" value="HIS_KIN"/>
    <property type="match status" value="1"/>
</dbReference>
<dbReference type="Proteomes" id="UP000266292">
    <property type="component" value="Chromosome"/>
</dbReference>
<organism evidence="7 8">
    <name type="scientific">Pontibacter actiniarum</name>
    <dbReference type="NCBI Taxonomy" id="323450"/>
    <lineage>
        <taxon>Bacteria</taxon>
        <taxon>Pseudomonadati</taxon>
        <taxon>Bacteroidota</taxon>
        <taxon>Cytophagia</taxon>
        <taxon>Cytophagales</taxon>
        <taxon>Hymenobacteraceae</taxon>
        <taxon>Pontibacter</taxon>
    </lineage>
</organism>
<dbReference type="InterPro" id="IPR005467">
    <property type="entry name" value="His_kinase_dom"/>
</dbReference>
<keyword evidence="3" id="KW-0597">Phosphoprotein</keyword>
<keyword evidence="5 7" id="KW-0418">Kinase</keyword>
<dbReference type="InterPro" id="IPR036097">
    <property type="entry name" value="HisK_dim/P_sf"/>
</dbReference>
<evidence type="ECO:0000259" key="6">
    <source>
        <dbReference type="PROSITE" id="PS50109"/>
    </source>
</evidence>
<dbReference type="PRINTS" id="PR00344">
    <property type="entry name" value="BCTRLSENSOR"/>
</dbReference>
<dbReference type="InterPro" id="IPR050351">
    <property type="entry name" value="BphY/WalK/GraS-like"/>
</dbReference>
<dbReference type="SMART" id="SM00387">
    <property type="entry name" value="HATPase_c"/>
    <property type="match status" value="1"/>
</dbReference>
<dbReference type="Pfam" id="PF02518">
    <property type="entry name" value="HATPase_c"/>
    <property type="match status" value="1"/>
</dbReference>
<dbReference type="Gene3D" id="1.10.287.130">
    <property type="match status" value="1"/>
</dbReference>
<dbReference type="GO" id="GO:0000155">
    <property type="term" value="F:phosphorelay sensor kinase activity"/>
    <property type="evidence" value="ECO:0007669"/>
    <property type="project" value="InterPro"/>
</dbReference>
<dbReference type="GO" id="GO:0030295">
    <property type="term" value="F:protein kinase activator activity"/>
    <property type="evidence" value="ECO:0007669"/>
    <property type="project" value="TreeGrafter"/>
</dbReference>
<evidence type="ECO:0000256" key="3">
    <source>
        <dbReference type="ARBA" id="ARBA00022553"/>
    </source>
</evidence>